<dbReference type="Proteomes" id="UP001148629">
    <property type="component" value="Unassembled WGS sequence"/>
</dbReference>
<evidence type="ECO:0000313" key="2">
    <source>
        <dbReference type="Proteomes" id="UP001148629"/>
    </source>
</evidence>
<name>A0ACC1STB4_9HYPO</name>
<organism evidence="1 2">
    <name type="scientific">Fusarium decemcellulare</name>
    <dbReference type="NCBI Taxonomy" id="57161"/>
    <lineage>
        <taxon>Eukaryota</taxon>
        <taxon>Fungi</taxon>
        <taxon>Dikarya</taxon>
        <taxon>Ascomycota</taxon>
        <taxon>Pezizomycotina</taxon>
        <taxon>Sordariomycetes</taxon>
        <taxon>Hypocreomycetidae</taxon>
        <taxon>Hypocreales</taxon>
        <taxon>Nectriaceae</taxon>
        <taxon>Fusarium</taxon>
        <taxon>Fusarium decemcellulare species complex</taxon>
    </lineage>
</organism>
<keyword evidence="2" id="KW-1185">Reference proteome</keyword>
<dbReference type="EMBL" id="JANRMS010000140">
    <property type="protein sequence ID" value="KAJ3545726.1"/>
    <property type="molecule type" value="Genomic_DNA"/>
</dbReference>
<evidence type="ECO:0000313" key="1">
    <source>
        <dbReference type="EMBL" id="KAJ3545726.1"/>
    </source>
</evidence>
<reference evidence="1" key="1">
    <citation type="submission" date="2022-08" db="EMBL/GenBank/DDBJ databases">
        <title>Genome Sequence of Fusarium decemcellulare.</title>
        <authorList>
            <person name="Buettner E."/>
        </authorList>
    </citation>
    <scope>NUCLEOTIDE SEQUENCE</scope>
    <source>
        <strain evidence="1">Babe19</strain>
    </source>
</reference>
<sequence length="573" mass="64520">METSATYLIGATLTVLLTFIFGRRWLRKWSSQESPLPPGPRALPLIGNLLDLPKPGELEAYHWFKHKKLYGPISSVTVFGQTLIIINDARIASELLDKRSLTNSDRPKQVFSGDMVGWGYSLAFSQNGPRFRTYRKNFSRIIGSKSAAGQYNNLQEAEVAHFLLHVRDNPDQLVDHIKRSIAFCLCKSTLLTVQNRETGSIILEIAYGYRSEPFGSDPLIDMVGNVMEQFAAAAAPGAWAVDVFPFLRHVPDWVPGTSFKRVARQMGSDLQNVIDKPYSFVKEQMSRGTNNPSFLSNLLDAGDETDEEKLRNKWSATALYTAGADTTVSSIACFYLAMTTNPEVQRKAQEEIDRVVGTDRLPSPSDRDNLPYVDAIVKEALRWHPVAPMALPHASSQDDEIDGYAIPKGAMLLPNVWHFTHDPDVYKDPMAFRPERFLATETHVPETDPHKFVFGFGRRICPGRVLADQALFLNISQSLAVFNIGQDVSRGNTPNSTVKFTPGVISHPEPFQASIKVRSQAHEELLRRIEEKFPWQKGDGEALEKIGKLIKKFDTSQRPWLEDVKIFENMNRW</sequence>
<proteinExistence type="predicted"/>
<gene>
    <name evidence="1" type="ORF">NM208_g2366</name>
</gene>
<accession>A0ACC1STB4</accession>
<protein>
    <submittedName>
        <fullName evidence="1">Uncharacterized protein</fullName>
    </submittedName>
</protein>
<comment type="caution">
    <text evidence="1">The sequence shown here is derived from an EMBL/GenBank/DDBJ whole genome shotgun (WGS) entry which is preliminary data.</text>
</comment>